<keyword evidence="12" id="KW-1185">Reference proteome</keyword>
<evidence type="ECO:0000256" key="5">
    <source>
        <dbReference type="ARBA" id="ARBA00022822"/>
    </source>
</evidence>
<evidence type="ECO:0000313" key="12">
    <source>
        <dbReference type="Proteomes" id="UP000236724"/>
    </source>
</evidence>
<comment type="function">
    <text evidence="1 9">The alpha subunit is responsible for the aldol cleavage of indoleglycerol phosphate to indole and glyceraldehyde 3-phosphate.</text>
</comment>
<dbReference type="EC" id="4.2.1.20" evidence="9"/>
<evidence type="ECO:0000313" key="11">
    <source>
        <dbReference type="EMBL" id="SEH05683.1"/>
    </source>
</evidence>
<dbReference type="SUPFAM" id="SSF51366">
    <property type="entry name" value="Ribulose-phoshate binding barrel"/>
    <property type="match status" value="1"/>
</dbReference>
<comment type="subunit">
    <text evidence="3 9">Tetramer of two alpha and two beta chains.</text>
</comment>
<evidence type="ECO:0000256" key="6">
    <source>
        <dbReference type="ARBA" id="ARBA00023141"/>
    </source>
</evidence>
<comment type="pathway">
    <text evidence="2 9">Amino-acid biosynthesis; L-tryptophan biosynthesis; L-tryptophan from chorismate: step 5/5.</text>
</comment>
<dbReference type="Gene3D" id="3.20.20.70">
    <property type="entry name" value="Aldolase class I"/>
    <property type="match status" value="1"/>
</dbReference>
<dbReference type="PANTHER" id="PTHR43406">
    <property type="entry name" value="TRYPTOPHAN SYNTHASE, ALPHA CHAIN"/>
    <property type="match status" value="1"/>
</dbReference>
<organism evidence="11 12">
    <name type="scientific">Candidatus Venteria ishoeyi</name>
    <dbReference type="NCBI Taxonomy" id="1899563"/>
    <lineage>
        <taxon>Bacteria</taxon>
        <taxon>Pseudomonadati</taxon>
        <taxon>Pseudomonadota</taxon>
        <taxon>Gammaproteobacteria</taxon>
        <taxon>Thiotrichales</taxon>
        <taxon>Thiotrichaceae</taxon>
        <taxon>Venteria</taxon>
    </lineage>
</organism>
<dbReference type="InterPro" id="IPR018204">
    <property type="entry name" value="Trp_synthase_alpha_AS"/>
</dbReference>
<dbReference type="Pfam" id="PF00290">
    <property type="entry name" value="Trp_syntA"/>
    <property type="match status" value="1"/>
</dbReference>
<proteinExistence type="inferred from homology"/>
<reference evidence="11 12" key="1">
    <citation type="submission" date="2016-10" db="EMBL/GenBank/DDBJ databases">
        <authorList>
            <person name="de Groot N.N."/>
        </authorList>
    </citation>
    <scope>NUCLEOTIDE SEQUENCE [LARGE SCALE GENOMIC DNA]</scope>
    <source>
        <strain evidence="11">MBHS1</strain>
    </source>
</reference>
<dbReference type="OrthoDB" id="9804578at2"/>
<feature type="active site" description="Proton acceptor" evidence="9">
    <location>
        <position position="49"/>
    </location>
</feature>
<gene>
    <name evidence="9 11" type="primary">trpA</name>
    <name evidence="11" type="ORF">MBHS_01538</name>
</gene>
<evidence type="ECO:0000256" key="1">
    <source>
        <dbReference type="ARBA" id="ARBA00003365"/>
    </source>
</evidence>
<comment type="catalytic activity">
    <reaction evidence="8 9">
        <text>(1S,2R)-1-C-(indol-3-yl)glycerol 3-phosphate + L-serine = D-glyceraldehyde 3-phosphate + L-tryptophan + H2O</text>
        <dbReference type="Rhea" id="RHEA:10532"/>
        <dbReference type="ChEBI" id="CHEBI:15377"/>
        <dbReference type="ChEBI" id="CHEBI:33384"/>
        <dbReference type="ChEBI" id="CHEBI:57912"/>
        <dbReference type="ChEBI" id="CHEBI:58866"/>
        <dbReference type="ChEBI" id="CHEBI:59776"/>
        <dbReference type="EC" id="4.2.1.20"/>
    </reaction>
</comment>
<keyword evidence="5 9" id="KW-0822">Tryptophan biosynthesis</keyword>
<dbReference type="InterPro" id="IPR011060">
    <property type="entry name" value="RibuloseP-bd_barrel"/>
</dbReference>
<sequence>MSRIQSRFAQLKNNQKTALIPFVTAGDPNPGITVELMHNLVKAGANLLELGVPFSDPMADGPVIQLASERALENGVSLSDVLNMVTEFRQNDPDTPVILMGYLNPVEVMGYDNFAKRAAQAGVDGVLTVDLPPEESDDLIKALHPQHIDPIFLLAPTSDIRRIERISSHASGFVYYVSVKGVTGSKAVDVDAVADKLAEIREHIQLPLGVGFGIRDPETAAQVASVADAVIVGSALVQKIETLSPEAVLVELPALVGEMRAAMDAV</sequence>
<dbReference type="EMBL" id="FMSV02000369">
    <property type="protein sequence ID" value="SEH05683.1"/>
    <property type="molecule type" value="Genomic_DNA"/>
</dbReference>
<evidence type="ECO:0000256" key="2">
    <source>
        <dbReference type="ARBA" id="ARBA00004733"/>
    </source>
</evidence>
<comment type="similarity">
    <text evidence="9 10">Belongs to the TrpA family.</text>
</comment>
<evidence type="ECO:0000256" key="3">
    <source>
        <dbReference type="ARBA" id="ARBA00011270"/>
    </source>
</evidence>
<evidence type="ECO:0000256" key="10">
    <source>
        <dbReference type="RuleBase" id="RU003662"/>
    </source>
</evidence>
<dbReference type="AlphaFoldDB" id="A0A1H6F7Z3"/>
<accession>A0A1H6F7Z3</accession>
<dbReference type="GO" id="GO:0004834">
    <property type="term" value="F:tryptophan synthase activity"/>
    <property type="evidence" value="ECO:0007669"/>
    <property type="project" value="UniProtKB-UniRule"/>
</dbReference>
<evidence type="ECO:0000256" key="8">
    <source>
        <dbReference type="ARBA" id="ARBA00049047"/>
    </source>
</evidence>
<dbReference type="NCBIfam" id="TIGR00262">
    <property type="entry name" value="trpA"/>
    <property type="match status" value="1"/>
</dbReference>
<dbReference type="Proteomes" id="UP000236724">
    <property type="component" value="Unassembled WGS sequence"/>
</dbReference>
<name>A0A1H6F7Z3_9GAMM</name>
<evidence type="ECO:0000256" key="4">
    <source>
        <dbReference type="ARBA" id="ARBA00022605"/>
    </source>
</evidence>
<evidence type="ECO:0000256" key="7">
    <source>
        <dbReference type="ARBA" id="ARBA00023239"/>
    </source>
</evidence>
<evidence type="ECO:0000256" key="9">
    <source>
        <dbReference type="HAMAP-Rule" id="MF_00131"/>
    </source>
</evidence>
<dbReference type="FunFam" id="3.20.20.70:FF:000037">
    <property type="entry name" value="Tryptophan synthase alpha chain"/>
    <property type="match status" value="1"/>
</dbReference>
<dbReference type="InterPro" id="IPR013785">
    <property type="entry name" value="Aldolase_TIM"/>
</dbReference>
<keyword evidence="7 9" id="KW-0456">Lyase</keyword>
<dbReference type="InterPro" id="IPR002028">
    <property type="entry name" value="Trp_synthase_suA"/>
</dbReference>
<dbReference type="PANTHER" id="PTHR43406:SF1">
    <property type="entry name" value="TRYPTOPHAN SYNTHASE ALPHA CHAIN, CHLOROPLASTIC"/>
    <property type="match status" value="1"/>
</dbReference>
<dbReference type="CDD" id="cd04724">
    <property type="entry name" value="Tryptophan_synthase_alpha"/>
    <property type="match status" value="1"/>
</dbReference>
<feature type="active site" description="Proton acceptor" evidence="9">
    <location>
        <position position="60"/>
    </location>
</feature>
<keyword evidence="6 9" id="KW-0057">Aromatic amino acid biosynthesis</keyword>
<dbReference type="RefSeq" id="WP_103919578.1">
    <property type="nucleotide sequence ID" value="NZ_FMSV02000369.1"/>
</dbReference>
<dbReference type="GO" id="GO:0005829">
    <property type="term" value="C:cytosol"/>
    <property type="evidence" value="ECO:0007669"/>
    <property type="project" value="TreeGrafter"/>
</dbReference>
<dbReference type="PROSITE" id="PS00167">
    <property type="entry name" value="TRP_SYNTHASE_ALPHA"/>
    <property type="match status" value="1"/>
</dbReference>
<protein>
    <recommendedName>
        <fullName evidence="9">Tryptophan synthase alpha chain</fullName>
        <ecNumber evidence="9">4.2.1.20</ecNumber>
    </recommendedName>
</protein>
<keyword evidence="4 9" id="KW-0028">Amino-acid biosynthesis</keyword>
<dbReference type="UniPathway" id="UPA00035">
    <property type="reaction ID" value="UER00044"/>
</dbReference>
<dbReference type="HAMAP" id="MF_00131">
    <property type="entry name" value="Trp_synth_alpha"/>
    <property type="match status" value="1"/>
</dbReference>